<comment type="subunit">
    <text evidence="11">Homodimer.</text>
</comment>
<evidence type="ECO:0000256" key="2">
    <source>
        <dbReference type="ARBA" id="ARBA00022605"/>
    </source>
</evidence>
<feature type="domain" description="Orn/DAP/Arg decarboxylase 2 C-terminal" evidence="14">
    <location>
        <begin position="33"/>
        <end position="386"/>
    </location>
</feature>
<dbReference type="UniPathway" id="UPA00034">
    <property type="reaction ID" value="UER00027"/>
</dbReference>
<name>A0A133V0T0_9EURY</name>
<dbReference type="SUPFAM" id="SSF50621">
    <property type="entry name" value="Alanine racemase C-terminal domain-like"/>
    <property type="match status" value="1"/>
</dbReference>
<dbReference type="PRINTS" id="PR01179">
    <property type="entry name" value="ODADCRBXLASE"/>
</dbReference>
<dbReference type="PRINTS" id="PR01181">
    <property type="entry name" value="DAPDCRBXLASE"/>
</dbReference>
<dbReference type="InterPro" id="IPR022643">
    <property type="entry name" value="De-COase2_C"/>
</dbReference>
<dbReference type="HAMAP" id="MF_02120">
    <property type="entry name" value="LysA"/>
    <property type="match status" value="1"/>
</dbReference>
<dbReference type="EMBL" id="LHXW01000015">
    <property type="protein sequence ID" value="KXB00049.1"/>
    <property type="molecule type" value="Genomic_DNA"/>
</dbReference>
<dbReference type="EC" id="4.1.1.20" evidence="10 11"/>
<dbReference type="Pfam" id="PF02784">
    <property type="entry name" value="Orn_Arg_deC_N"/>
    <property type="match status" value="1"/>
</dbReference>
<dbReference type="PROSITE" id="PS00879">
    <property type="entry name" value="ODR_DC_2_2"/>
    <property type="match status" value="1"/>
</dbReference>
<feature type="domain" description="Orn/DAP/Arg decarboxylase 2 N-terminal" evidence="15">
    <location>
        <begin position="39"/>
        <end position="295"/>
    </location>
</feature>
<dbReference type="Gene3D" id="2.40.37.10">
    <property type="entry name" value="Lyase, Ornithine Decarboxylase, Chain A, domain 1"/>
    <property type="match status" value="1"/>
</dbReference>
<evidence type="ECO:0000256" key="3">
    <source>
        <dbReference type="ARBA" id="ARBA00022793"/>
    </source>
</evidence>
<evidence type="ECO:0000256" key="5">
    <source>
        <dbReference type="ARBA" id="ARBA00023154"/>
    </source>
</evidence>
<protein>
    <recommendedName>
        <fullName evidence="10 11">Diaminopimelate decarboxylase</fullName>
        <shortName evidence="11">DAP decarboxylase</shortName>
        <shortName evidence="11">DAPDC</shortName>
        <ecNumber evidence="10 11">4.1.1.20</ecNumber>
    </recommendedName>
</protein>
<feature type="binding site" evidence="11">
    <location>
        <position position="246"/>
    </location>
    <ligand>
        <name>pyridoxal 5'-phosphate</name>
        <dbReference type="ChEBI" id="CHEBI:597326"/>
    </ligand>
</feature>
<dbReference type="Gene3D" id="3.20.20.10">
    <property type="entry name" value="Alanine racemase"/>
    <property type="match status" value="1"/>
</dbReference>
<dbReference type="InterPro" id="IPR009006">
    <property type="entry name" value="Ala_racemase/Decarboxylase_C"/>
</dbReference>
<dbReference type="GO" id="GO:0009089">
    <property type="term" value="P:lysine biosynthetic process via diaminopimelate"/>
    <property type="evidence" value="ECO:0007669"/>
    <property type="project" value="UniProtKB-UniRule"/>
</dbReference>
<sequence length="435" mass="48340">MFKPHLNANEEGHLVIGGVSAVDLAERFGTPLYVMDEQRIRENYQRFYQAFSKRWDNARVWYAYKANSNMAICKLLWDEGCGAEVSSICELKIALKIGVPGEDIIFNGNYKTVPELELAIKNGALINVDNLQELKVINDLSEKIGKEARIGFRVNPDVKAPTHPHIATGLRESKFGFDVESGKALEAYQIASEMERVKVEAIHSHIGSQILDPKPFGEQAEKMMNLVAQIRDEVGVEIGIVDMGGGLGIPYKPDEEALSPDDMAEETTSTMKKIIQEKDLSKPTLVLEPGRSIVADAGMLLGRVGYTKEREKTTDWVAIDAGMNALIRPVLYDAYHHILAANKMNEKTSETYNVAGPLCESGDYLGKERKLPKVERGDLLAVLDVGAYGLAMSSQHTAQPRPAMVLVNSGDVEIVRRREECKDLTRLDKVPEWLE</sequence>
<dbReference type="AlphaFoldDB" id="A0A133V0T0"/>
<keyword evidence="5 11" id="KW-0457">Lysine biosynthesis</keyword>
<feature type="binding site" evidence="11">
    <location>
        <position position="291"/>
    </location>
    <ligand>
        <name>substrate</name>
    </ligand>
</feature>
<accession>A0A133V0T0</accession>
<feature type="binding site" evidence="11">
    <location>
        <position position="388"/>
    </location>
    <ligand>
        <name>substrate</name>
    </ligand>
</feature>
<dbReference type="GO" id="GO:0008836">
    <property type="term" value="F:diaminopimelate decarboxylase activity"/>
    <property type="evidence" value="ECO:0007669"/>
    <property type="project" value="UniProtKB-UniRule"/>
</dbReference>
<evidence type="ECO:0000256" key="9">
    <source>
        <dbReference type="ARBA" id="ARBA00060983"/>
    </source>
</evidence>
<evidence type="ECO:0000256" key="7">
    <source>
        <dbReference type="ARBA" id="ARBA00050464"/>
    </source>
</evidence>
<dbReference type="InterPro" id="IPR000183">
    <property type="entry name" value="Orn/DAP/Arg_de-COase"/>
</dbReference>
<proteinExistence type="inferred from homology"/>
<keyword evidence="4 11" id="KW-0663">Pyridoxal phosphate</keyword>
<dbReference type="NCBIfam" id="TIGR01048">
    <property type="entry name" value="lysA"/>
    <property type="match status" value="1"/>
</dbReference>
<dbReference type="Proteomes" id="UP000070520">
    <property type="component" value="Unassembled WGS sequence"/>
</dbReference>
<dbReference type="PANTHER" id="PTHR43727:SF2">
    <property type="entry name" value="GROUP IV DECARBOXYLASE"/>
    <property type="match status" value="1"/>
</dbReference>
<keyword evidence="2 11" id="KW-0028">Amino-acid biosynthesis</keyword>
<dbReference type="FunFam" id="2.40.37.10:FF:000003">
    <property type="entry name" value="Diaminopimelate decarboxylase"/>
    <property type="match status" value="1"/>
</dbReference>
<evidence type="ECO:0000313" key="17">
    <source>
        <dbReference type="Proteomes" id="UP000070520"/>
    </source>
</evidence>
<dbReference type="PATRIC" id="fig|1698272.3.peg.181"/>
<keyword evidence="6 11" id="KW-0456">Lyase</keyword>
<feature type="binding site" evidence="11">
    <location>
        <begin position="288"/>
        <end position="291"/>
    </location>
    <ligand>
        <name>pyridoxal 5'-phosphate</name>
        <dbReference type="ChEBI" id="CHEBI:597326"/>
    </ligand>
</feature>
<feature type="binding site" evidence="11">
    <location>
        <position position="328"/>
    </location>
    <ligand>
        <name>substrate</name>
    </ligand>
</feature>
<comment type="caution">
    <text evidence="16">The sequence shown here is derived from an EMBL/GenBank/DDBJ whole genome shotgun (WGS) entry which is preliminary data.</text>
</comment>
<feature type="binding site" evidence="11">
    <location>
        <position position="360"/>
    </location>
    <ligand>
        <name>substrate</name>
    </ligand>
</feature>
<comment type="catalytic activity">
    <reaction evidence="7 11 13">
        <text>meso-2,6-diaminopimelate + H(+) = L-lysine + CO2</text>
        <dbReference type="Rhea" id="RHEA:15101"/>
        <dbReference type="ChEBI" id="CHEBI:15378"/>
        <dbReference type="ChEBI" id="CHEBI:16526"/>
        <dbReference type="ChEBI" id="CHEBI:32551"/>
        <dbReference type="ChEBI" id="CHEBI:57791"/>
        <dbReference type="EC" id="4.1.1.20"/>
    </reaction>
</comment>
<keyword evidence="17" id="KW-1185">Reference proteome</keyword>
<comment type="similarity">
    <text evidence="9 11">Belongs to the Orn/Lys/Arg decarboxylase class-II family. LysA subfamily.</text>
</comment>
<dbReference type="FunFam" id="3.20.20.10:FF:000003">
    <property type="entry name" value="Diaminopimelate decarboxylase"/>
    <property type="match status" value="1"/>
</dbReference>
<dbReference type="InterPro" id="IPR022644">
    <property type="entry name" value="De-COase2_N"/>
</dbReference>
<evidence type="ECO:0000313" key="16">
    <source>
        <dbReference type="EMBL" id="KXB00049.1"/>
    </source>
</evidence>
<evidence type="ECO:0000256" key="8">
    <source>
        <dbReference type="ARBA" id="ARBA00060643"/>
    </source>
</evidence>
<comment type="pathway">
    <text evidence="8 11 13">Amino-acid biosynthesis; L-lysine biosynthesis via DAP pathway; L-lysine from DL-2,6-diaminopimelate: step 1/1.</text>
</comment>
<feature type="binding site" evidence="11">
    <location>
        <position position="388"/>
    </location>
    <ligand>
        <name>pyridoxal 5'-phosphate</name>
        <dbReference type="ChEBI" id="CHEBI:597326"/>
    </ligand>
</feature>
<comment type="cofactor">
    <cofactor evidence="1 11 12 13">
        <name>pyridoxal 5'-phosphate</name>
        <dbReference type="ChEBI" id="CHEBI:597326"/>
    </cofactor>
</comment>
<comment type="function">
    <text evidence="11">Specifically catalyzes the decarboxylation of meso-diaminopimelate (meso-DAP) to L-lysine.</text>
</comment>
<reference evidence="16 17" key="1">
    <citation type="journal article" date="2016" name="Sci. Rep.">
        <title>Metabolic traits of an uncultured archaeal lineage -MSBL1- from brine pools of the Red Sea.</title>
        <authorList>
            <person name="Mwirichia R."/>
            <person name="Alam I."/>
            <person name="Rashid M."/>
            <person name="Vinu M."/>
            <person name="Ba-Alawi W."/>
            <person name="Anthony Kamau A."/>
            <person name="Kamanda Ngugi D."/>
            <person name="Goker M."/>
            <person name="Klenk H.P."/>
            <person name="Bajic V."/>
            <person name="Stingl U."/>
        </authorList>
    </citation>
    <scope>NUCLEOTIDE SEQUENCE [LARGE SCALE GENOMIC DNA]</scope>
    <source>
        <strain evidence="16">SCGC-AAA261C02</strain>
    </source>
</reference>
<dbReference type="InterPro" id="IPR029066">
    <property type="entry name" value="PLP-binding_barrel"/>
</dbReference>
<dbReference type="CDD" id="cd06828">
    <property type="entry name" value="PLPDE_III_DapDC"/>
    <property type="match status" value="1"/>
</dbReference>
<dbReference type="PANTHER" id="PTHR43727">
    <property type="entry name" value="DIAMINOPIMELATE DECARBOXYLASE"/>
    <property type="match status" value="1"/>
</dbReference>
<evidence type="ECO:0000256" key="13">
    <source>
        <dbReference type="RuleBase" id="RU003738"/>
    </source>
</evidence>
<organism evidence="16 17">
    <name type="scientific">candidate division MSBL1 archaeon SCGC-AAA261C02</name>
    <dbReference type="NCBI Taxonomy" id="1698272"/>
    <lineage>
        <taxon>Archaea</taxon>
        <taxon>Methanobacteriati</taxon>
        <taxon>Methanobacteriota</taxon>
        <taxon>candidate division MSBL1</taxon>
    </lineage>
</organism>
<evidence type="ECO:0000259" key="15">
    <source>
        <dbReference type="Pfam" id="PF02784"/>
    </source>
</evidence>
<evidence type="ECO:0000256" key="6">
    <source>
        <dbReference type="ARBA" id="ARBA00023239"/>
    </source>
</evidence>
<evidence type="ECO:0000256" key="1">
    <source>
        <dbReference type="ARBA" id="ARBA00001933"/>
    </source>
</evidence>
<evidence type="ECO:0000256" key="10">
    <source>
        <dbReference type="ARBA" id="ARBA00066427"/>
    </source>
</evidence>
<feature type="active site" description="Proton donor" evidence="12">
    <location>
        <position position="359"/>
    </location>
</feature>
<evidence type="ECO:0000256" key="11">
    <source>
        <dbReference type="HAMAP-Rule" id="MF_02120"/>
    </source>
</evidence>
<dbReference type="InterPro" id="IPR022657">
    <property type="entry name" value="De-COase2_CS"/>
</dbReference>
<dbReference type="Pfam" id="PF00278">
    <property type="entry name" value="Orn_DAP_Arg_deC"/>
    <property type="match status" value="1"/>
</dbReference>
<feature type="binding site" evidence="11">
    <location>
        <position position="332"/>
    </location>
    <ligand>
        <name>substrate</name>
    </ligand>
</feature>
<evidence type="ECO:0000256" key="12">
    <source>
        <dbReference type="PIRSR" id="PIRSR600183-50"/>
    </source>
</evidence>
<evidence type="ECO:0000256" key="4">
    <source>
        <dbReference type="ARBA" id="ARBA00022898"/>
    </source>
</evidence>
<dbReference type="InterPro" id="IPR002986">
    <property type="entry name" value="DAP_deCOOHase_LysA"/>
</dbReference>
<dbReference type="GO" id="GO:0030170">
    <property type="term" value="F:pyridoxal phosphate binding"/>
    <property type="evidence" value="ECO:0007669"/>
    <property type="project" value="UniProtKB-UniRule"/>
</dbReference>
<gene>
    <name evidence="11" type="primary">lysA</name>
    <name evidence="16" type="ORF">AKJ42_01860</name>
</gene>
<feature type="modified residue" description="N6-(pyridoxal phosphate)lysine" evidence="11 12">
    <location>
        <position position="65"/>
    </location>
</feature>
<keyword evidence="3 11" id="KW-0210">Decarboxylase</keyword>
<evidence type="ECO:0000259" key="14">
    <source>
        <dbReference type="Pfam" id="PF00278"/>
    </source>
</evidence>
<dbReference type="SUPFAM" id="SSF51419">
    <property type="entry name" value="PLP-binding barrel"/>
    <property type="match status" value="1"/>
</dbReference>